<feature type="compositionally biased region" description="Basic and acidic residues" evidence="1">
    <location>
        <begin position="508"/>
        <end position="519"/>
    </location>
</feature>
<keyword evidence="3" id="KW-1185">Reference proteome</keyword>
<sequence>MEYSASAHQDIFTLSPSPLLVRQHTKPPWKLQASPTLWNKGFEWAFSNGLILLVDKADSPMEMKRSTNPHTDAQELQNRLTGDTTAATGPVYILSPKTLDLYFPCPKDEVLVRYAYYSAYRESMKAMVRETGERSLRSVGERRLGATVKVTGSSGIGKSFFLTFCLIIRLLEGKRTIYQQKDSNEVHVFDSTGHHLLPKEHYTTNLDMDSSIIAISDAAPESRNMIGSVGARDWPILYSAVADTKRYKIFTKGSRPRALNMDIPTKLELDILNSVLKIFHSAFESSRLDYLYTHFNPSLTFLKQLSAQSLDPSFRKIIDKAKDIVRKKHALLPLMGLELFDDTDSKQGTESLSRIVVLRPTKNTDMGSILCPVSWSASYEYVAATTTIWFLLSRAAAELGSERAKDFRKMLESRGRQVNGEGVKKAWEGYMELRWGAGMGDVLLKEVLFGGGVEVVMDEIWEEKPWLLLEIERRRKQREGELNLELELSVSRKRGWGEKGGSGNDATVEERIKRAKEDVVQDETEEEDRDTHTRERVGL</sequence>
<evidence type="ECO:0000256" key="1">
    <source>
        <dbReference type="SAM" id="MobiDB-lite"/>
    </source>
</evidence>
<name>A0A3N4IQ52_ASCIM</name>
<dbReference type="EMBL" id="ML119650">
    <property type="protein sequence ID" value="RPA86371.1"/>
    <property type="molecule type" value="Genomic_DNA"/>
</dbReference>
<gene>
    <name evidence="2" type="ORF">BJ508DRAFT_358457</name>
</gene>
<feature type="region of interest" description="Disordered" evidence="1">
    <location>
        <begin position="494"/>
        <end position="539"/>
    </location>
</feature>
<organism evidence="2 3">
    <name type="scientific">Ascobolus immersus RN42</name>
    <dbReference type="NCBI Taxonomy" id="1160509"/>
    <lineage>
        <taxon>Eukaryota</taxon>
        <taxon>Fungi</taxon>
        <taxon>Dikarya</taxon>
        <taxon>Ascomycota</taxon>
        <taxon>Pezizomycotina</taxon>
        <taxon>Pezizomycetes</taxon>
        <taxon>Pezizales</taxon>
        <taxon>Ascobolaceae</taxon>
        <taxon>Ascobolus</taxon>
    </lineage>
</organism>
<proteinExistence type="predicted"/>
<reference evidence="2 3" key="1">
    <citation type="journal article" date="2018" name="Nat. Ecol. Evol.">
        <title>Pezizomycetes genomes reveal the molecular basis of ectomycorrhizal truffle lifestyle.</title>
        <authorList>
            <person name="Murat C."/>
            <person name="Payen T."/>
            <person name="Noel B."/>
            <person name="Kuo A."/>
            <person name="Morin E."/>
            <person name="Chen J."/>
            <person name="Kohler A."/>
            <person name="Krizsan K."/>
            <person name="Balestrini R."/>
            <person name="Da Silva C."/>
            <person name="Montanini B."/>
            <person name="Hainaut M."/>
            <person name="Levati E."/>
            <person name="Barry K.W."/>
            <person name="Belfiori B."/>
            <person name="Cichocki N."/>
            <person name="Clum A."/>
            <person name="Dockter R.B."/>
            <person name="Fauchery L."/>
            <person name="Guy J."/>
            <person name="Iotti M."/>
            <person name="Le Tacon F."/>
            <person name="Lindquist E.A."/>
            <person name="Lipzen A."/>
            <person name="Malagnac F."/>
            <person name="Mello A."/>
            <person name="Molinier V."/>
            <person name="Miyauchi S."/>
            <person name="Poulain J."/>
            <person name="Riccioni C."/>
            <person name="Rubini A."/>
            <person name="Sitrit Y."/>
            <person name="Splivallo R."/>
            <person name="Traeger S."/>
            <person name="Wang M."/>
            <person name="Zifcakova L."/>
            <person name="Wipf D."/>
            <person name="Zambonelli A."/>
            <person name="Paolocci F."/>
            <person name="Nowrousian M."/>
            <person name="Ottonello S."/>
            <person name="Baldrian P."/>
            <person name="Spatafora J.W."/>
            <person name="Henrissat B."/>
            <person name="Nagy L.G."/>
            <person name="Aury J.M."/>
            <person name="Wincker P."/>
            <person name="Grigoriev I.V."/>
            <person name="Bonfante P."/>
            <person name="Martin F.M."/>
        </authorList>
    </citation>
    <scope>NUCLEOTIDE SEQUENCE [LARGE SCALE GENOMIC DNA]</scope>
    <source>
        <strain evidence="2 3">RN42</strain>
    </source>
</reference>
<dbReference type="Proteomes" id="UP000275078">
    <property type="component" value="Unassembled WGS sequence"/>
</dbReference>
<accession>A0A3N4IQ52</accession>
<evidence type="ECO:0000313" key="3">
    <source>
        <dbReference type="Proteomes" id="UP000275078"/>
    </source>
</evidence>
<dbReference type="OrthoDB" id="5365583at2759"/>
<feature type="compositionally biased region" description="Basic and acidic residues" evidence="1">
    <location>
        <begin position="529"/>
        <end position="539"/>
    </location>
</feature>
<dbReference type="AlphaFoldDB" id="A0A3N4IQ52"/>
<evidence type="ECO:0000313" key="2">
    <source>
        <dbReference type="EMBL" id="RPA86371.1"/>
    </source>
</evidence>
<protein>
    <submittedName>
        <fullName evidence="2">Uncharacterized protein</fullName>
    </submittedName>
</protein>